<feature type="domain" description="DUF4365" evidence="2">
    <location>
        <begin position="15"/>
        <end position="150"/>
    </location>
</feature>
<feature type="region of interest" description="Disordered" evidence="1">
    <location>
        <begin position="288"/>
        <end position="307"/>
    </location>
</feature>
<dbReference type="RefSeq" id="WP_094214392.1">
    <property type="nucleotide sequence ID" value="NZ_MCGQ01000002.1"/>
</dbReference>
<dbReference type="InterPro" id="IPR025375">
    <property type="entry name" value="DUF4365"/>
</dbReference>
<comment type="caution">
    <text evidence="3">The sequence shown here is derived from an EMBL/GenBank/DDBJ whole genome shotgun (WGS) entry which is preliminary data.</text>
</comment>
<dbReference type="AlphaFoldDB" id="A0A233SXE2"/>
<dbReference type="Proteomes" id="UP000215483">
    <property type="component" value="Unassembled WGS sequence"/>
</dbReference>
<keyword evidence="4" id="KW-1185">Reference proteome</keyword>
<evidence type="ECO:0000259" key="2">
    <source>
        <dbReference type="Pfam" id="PF14280"/>
    </source>
</evidence>
<feature type="region of interest" description="Disordered" evidence="1">
    <location>
        <begin position="414"/>
        <end position="441"/>
    </location>
</feature>
<sequence length="499" mass="56484">MADRKTVTRQTFIGEKGIALIERRCLEMGHLFHPRRVDHGIDGHIDLVDPDSRAVLNMTLLVQSKAQDRRFSGETDDGFHYLCDQRDLDHWLSGNSPVILVFSHPGSDEAWWVEVKAAFPDAVSRATRRVDIDKHTQRFDRDAAQALLRLAMSRTTGLYLRPAPITEVLTTNLLPVIEMPSTVHLAPTVFADYRAAGDALEAQGRRESGWILRDKLVLSFRDLRDSPLRVLCDGDPERHETREWADSDDLDTQHRFADLLSRTVQDSYPELRWHKNRKHMHFRATSHLGPRKAGRGHGSRGRTVFGPHYSKSDPQRVGYYHHAALRTRFRRLDGVWYCQLEPDYCFTTDGYTEYPFADRLLAGIKRLDRHPAVRGWTRVWANYLRQEADLFTEARPVQFGELATMTVERGIDDRWWGPAPSGAAPEDDQDPSAGGQESLDAVLAVADADTQDLLSLLQEGESGESDDGAPRRRSPGSKARSAGLRTPRQGRASGARRGR</sequence>
<proteinExistence type="predicted"/>
<organism evidence="3 4">
    <name type="scientific">Streptomyces diastatochromogenes</name>
    <dbReference type="NCBI Taxonomy" id="42236"/>
    <lineage>
        <taxon>Bacteria</taxon>
        <taxon>Bacillati</taxon>
        <taxon>Actinomycetota</taxon>
        <taxon>Actinomycetes</taxon>
        <taxon>Kitasatosporales</taxon>
        <taxon>Streptomycetaceae</taxon>
        <taxon>Streptomyces</taxon>
    </lineage>
</organism>
<feature type="compositionally biased region" description="Basic residues" evidence="1">
    <location>
        <begin position="288"/>
        <end position="300"/>
    </location>
</feature>
<gene>
    <name evidence="3" type="ORF">BEK98_00950</name>
</gene>
<evidence type="ECO:0000256" key="1">
    <source>
        <dbReference type="SAM" id="MobiDB-lite"/>
    </source>
</evidence>
<dbReference type="Pfam" id="PF14280">
    <property type="entry name" value="DUF4365"/>
    <property type="match status" value="1"/>
</dbReference>
<accession>A0A233SXE2</accession>
<feature type="region of interest" description="Disordered" evidence="1">
    <location>
        <begin position="453"/>
        <end position="499"/>
    </location>
</feature>
<name>A0A233SXE2_STRDA</name>
<dbReference type="OrthoDB" id="789223at2"/>
<reference evidence="3 4" key="1">
    <citation type="submission" date="2016-07" db="EMBL/GenBank/DDBJ databases">
        <title>Draft genome of Streptomyces diastatochromogenes.</title>
        <authorList>
            <person name="Podduturi R."/>
            <person name="Lukassen M.B."/>
            <person name="Clausen N."/>
            <person name="Nielsen J.L."/>
            <person name="Jorgensen N.O."/>
        </authorList>
    </citation>
    <scope>NUCLEOTIDE SEQUENCE [LARGE SCALE GENOMIC DNA]</scope>
    <source>
        <strain evidence="3 4">DSM 40608</strain>
    </source>
</reference>
<dbReference type="EMBL" id="MCGQ01000002">
    <property type="protein sequence ID" value="OXZ00306.1"/>
    <property type="molecule type" value="Genomic_DNA"/>
</dbReference>
<evidence type="ECO:0000313" key="3">
    <source>
        <dbReference type="EMBL" id="OXZ00306.1"/>
    </source>
</evidence>
<protein>
    <recommendedName>
        <fullName evidence="2">DUF4365 domain-containing protein</fullName>
    </recommendedName>
</protein>
<evidence type="ECO:0000313" key="4">
    <source>
        <dbReference type="Proteomes" id="UP000215483"/>
    </source>
</evidence>